<name>A0AAW0I8B1_MYOGA</name>
<feature type="chain" id="PRO_5043676430" description="Secreted protein" evidence="1">
    <location>
        <begin position="23"/>
        <end position="106"/>
    </location>
</feature>
<evidence type="ECO:0000313" key="2">
    <source>
        <dbReference type="EMBL" id="KAK7810606.1"/>
    </source>
</evidence>
<gene>
    <name evidence="2" type="ORF">U0070_008227</name>
</gene>
<protein>
    <recommendedName>
        <fullName evidence="4">Secreted protein</fullName>
    </recommendedName>
</protein>
<accession>A0AAW0I8B1</accession>
<evidence type="ECO:0008006" key="4">
    <source>
        <dbReference type="Google" id="ProtNLM"/>
    </source>
</evidence>
<evidence type="ECO:0000256" key="1">
    <source>
        <dbReference type="SAM" id="SignalP"/>
    </source>
</evidence>
<keyword evidence="3" id="KW-1185">Reference proteome</keyword>
<comment type="caution">
    <text evidence="2">The sequence shown here is derived from an EMBL/GenBank/DDBJ whole genome shotgun (WGS) entry which is preliminary data.</text>
</comment>
<feature type="signal peptide" evidence="1">
    <location>
        <begin position="1"/>
        <end position="22"/>
    </location>
</feature>
<reference evidence="2 3" key="1">
    <citation type="journal article" date="2023" name="bioRxiv">
        <title>Conserved and derived expression patterns and positive selection on dental genes reveal complex evolutionary context of ever-growing rodent molars.</title>
        <authorList>
            <person name="Calamari Z.T."/>
            <person name="Song A."/>
            <person name="Cohen E."/>
            <person name="Akter M."/>
            <person name="Roy R.D."/>
            <person name="Hallikas O."/>
            <person name="Christensen M.M."/>
            <person name="Li P."/>
            <person name="Marangoni P."/>
            <person name="Jernvall J."/>
            <person name="Klein O.D."/>
        </authorList>
    </citation>
    <scope>NUCLEOTIDE SEQUENCE [LARGE SCALE GENOMIC DNA]</scope>
    <source>
        <strain evidence="2">V071</strain>
    </source>
</reference>
<organism evidence="2 3">
    <name type="scientific">Myodes glareolus</name>
    <name type="common">Bank vole</name>
    <name type="synonym">Clethrionomys glareolus</name>
    <dbReference type="NCBI Taxonomy" id="447135"/>
    <lineage>
        <taxon>Eukaryota</taxon>
        <taxon>Metazoa</taxon>
        <taxon>Chordata</taxon>
        <taxon>Craniata</taxon>
        <taxon>Vertebrata</taxon>
        <taxon>Euteleostomi</taxon>
        <taxon>Mammalia</taxon>
        <taxon>Eutheria</taxon>
        <taxon>Euarchontoglires</taxon>
        <taxon>Glires</taxon>
        <taxon>Rodentia</taxon>
        <taxon>Myomorpha</taxon>
        <taxon>Muroidea</taxon>
        <taxon>Cricetidae</taxon>
        <taxon>Arvicolinae</taxon>
        <taxon>Myodes</taxon>
    </lineage>
</organism>
<dbReference type="Proteomes" id="UP001488838">
    <property type="component" value="Unassembled WGS sequence"/>
</dbReference>
<evidence type="ECO:0000313" key="3">
    <source>
        <dbReference type="Proteomes" id="UP001488838"/>
    </source>
</evidence>
<sequence>MVMQRNWHQTWMSSLLVPRGLTKVACCGDLCGLQFWLLSACSCLPCHRSAHSWASAQVLMLADFWLGSQCTLAASSSSLSFLSSPCSFGERCSLRLPLCCETLFRE</sequence>
<keyword evidence="1" id="KW-0732">Signal</keyword>
<proteinExistence type="predicted"/>
<dbReference type="AlphaFoldDB" id="A0AAW0I8B1"/>
<dbReference type="EMBL" id="JBBHLL010000192">
    <property type="protein sequence ID" value="KAK7810606.1"/>
    <property type="molecule type" value="Genomic_DNA"/>
</dbReference>